<dbReference type="EMBL" id="BARW01008907">
    <property type="protein sequence ID" value="GAI74082.1"/>
    <property type="molecule type" value="Genomic_DNA"/>
</dbReference>
<dbReference type="InterPro" id="IPR014942">
    <property type="entry name" value="AbiEii"/>
</dbReference>
<dbReference type="AlphaFoldDB" id="X1QZX8"/>
<feature type="non-terminal residue" evidence="1">
    <location>
        <position position="69"/>
    </location>
</feature>
<comment type="caution">
    <text evidence="1">The sequence shown here is derived from an EMBL/GenBank/DDBJ whole genome shotgun (WGS) entry which is preliminary data.</text>
</comment>
<dbReference type="Gene3D" id="3.10.450.620">
    <property type="entry name" value="JHP933, nucleotidyltransferase-like core domain"/>
    <property type="match status" value="1"/>
</dbReference>
<name>X1QZX8_9ZZZZ</name>
<proteinExistence type="predicted"/>
<gene>
    <name evidence="1" type="ORF">S12H4_18097</name>
</gene>
<evidence type="ECO:0000313" key="1">
    <source>
        <dbReference type="EMBL" id="GAI74082.1"/>
    </source>
</evidence>
<evidence type="ECO:0008006" key="2">
    <source>
        <dbReference type="Google" id="ProtNLM"/>
    </source>
</evidence>
<dbReference type="Pfam" id="PF08843">
    <property type="entry name" value="AbiEii"/>
    <property type="match status" value="1"/>
</dbReference>
<protein>
    <recommendedName>
        <fullName evidence="2">Nucleotidyl transferase AbiEii/AbiGii toxin family protein</fullName>
    </recommendedName>
</protein>
<sequence length="69" mass="7978">MKDYLKNIVSGTSNKLLARGKAVEYCQEKILQILQEKGAFQHWIFHGGTALRFLYALPRYSEDLDFTLV</sequence>
<organism evidence="1">
    <name type="scientific">marine sediment metagenome</name>
    <dbReference type="NCBI Taxonomy" id="412755"/>
    <lineage>
        <taxon>unclassified sequences</taxon>
        <taxon>metagenomes</taxon>
        <taxon>ecological metagenomes</taxon>
    </lineage>
</organism>
<accession>X1QZX8</accession>
<reference evidence="1" key="1">
    <citation type="journal article" date="2014" name="Front. Microbiol.">
        <title>High frequency of phylogenetically diverse reductive dehalogenase-homologous genes in deep subseafloor sedimentary metagenomes.</title>
        <authorList>
            <person name="Kawai M."/>
            <person name="Futagami T."/>
            <person name="Toyoda A."/>
            <person name="Takaki Y."/>
            <person name="Nishi S."/>
            <person name="Hori S."/>
            <person name="Arai W."/>
            <person name="Tsubouchi T."/>
            <person name="Morono Y."/>
            <person name="Uchiyama I."/>
            <person name="Ito T."/>
            <person name="Fujiyama A."/>
            <person name="Inagaki F."/>
            <person name="Takami H."/>
        </authorList>
    </citation>
    <scope>NUCLEOTIDE SEQUENCE</scope>
    <source>
        <strain evidence="1">Expedition CK06-06</strain>
    </source>
</reference>